<name>A0ABT8E1J8_9BACL</name>
<gene>
    <name evidence="1" type="ORF">QYF49_01855</name>
</gene>
<dbReference type="RefSeq" id="WP_290397933.1">
    <property type="nucleotide sequence ID" value="NZ_JAUHLN010000001.1"/>
</dbReference>
<accession>A0ABT8E1J8</accession>
<organism evidence="1 2">
    <name type="scientific">Fictibacillus terranigra</name>
    <dbReference type="NCBI Taxonomy" id="3058424"/>
    <lineage>
        <taxon>Bacteria</taxon>
        <taxon>Bacillati</taxon>
        <taxon>Bacillota</taxon>
        <taxon>Bacilli</taxon>
        <taxon>Bacillales</taxon>
        <taxon>Fictibacillaceae</taxon>
        <taxon>Fictibacillus</taxon>
    </lineage>
</organism>
<evidence type="ECO:0000313" key="1">
    <source>
        <dbReference type="EMBL" id="MDN4071775.1"/>
    </source>
</evidence>
<proteinExistence type="predicted"/>
<protein>
    <submittedName>
        <fullName evidence="1">Uncharacterized protein</fullName>
    </submittedName>
</protein>
<sequence length="48" mass="5343">MTVIYEALGKDLDSNIEEEVTLEVDGVEVTGCFLVKICCFLTDPTLFE</sequence>
<comment type="caution">
    <text evidence="1">The sequence shown here is derived from an EMBL/GenBank/DDBJ whole genome shotgun (WGS) entry which is preliminary data.</text>
</comment>
<dbReference type="Proteomes" id="UP001168694">
    <property type="component" value="Unassembled WGS sequence"/>
</dbReference>
<evidence type="ECO:0000313" key="2">
    <source>
        <dbReference type="Proteomes" id="UP001168694"/>
    </source>
</evidence>
<reference evidence="1" key="1">
    <citation type="submission" date="2023-06" db="EMBL/GenBank/DDBJ databases">
        <title>Draft Genome Sequences of Representative Paenibacillus Polymyxa, Bacillus cereus, Fictibacillus sp., and Brevibacillus agri Strains Isolated from Amazonian Dark Earth.</title>
        <authorList>
            <person name="Pellegrinetti T.A."/>
            <person name="Cunha I.C.M."/>
            <person name="Chaves M.G."/>
            <person name="Freitas A.S."/>
            <person name="Silva A.V.R."/>
            <person name="Tsai S.M."/>
            <person name="Mendes L.W."/>
        </authorList>
    </citation>
    <scope>NUCLEOTIDE SEQUENCE</scope>
    <source>
        <strain evidence="1">CENA-BCM004</strain>
    </source>
</reference>
<keyword evidence="2" id="KW-1185">Reference proteome</keyword>
<dbReference type="EMBL" id="JAUHLN010000001">
    <property type="protein sequence ID" value="MDN4071775.1"/>
    <property type="molecule type" value="Genomic_DNA"/>
</dbReference>